<protein>
    <submittedName>
        <fullName evidence="3">PPOX class probable F420-dependent enzyme, Rv0121 family</fullName>
    </submittedName>
    <submittedName>
        <fullName evidence="4">TIGR03668 family PPOX class F420-dependent oxidoreductase</fullName>
    </submittedName>
</protein>
<dbReference type="EMBL" id="CP007514">
    <property type="protein sequence ID" value="AHY46165.1"/>
    <property type="molecule type" value="Genomic_DNA"/>
</dbReference>
<evidence type="ECO:0000313" key="3">
    <source>
        <dbReference type="EMBL" id="AHY46165.1"/>
    </source>
</evidence>
<gene>
    <name evidence="3" type="ORF">RradSPS_0882</name>
    <name evidence="4" type="ORF">SIL72_05970</name>
</gene>
<evidence type="ECO:0000313" key="5">
    <source>
        <dbReference type="Proteomes" id="UP000025229"/>
    </source>
</evidence>
<dbReference type="Proteomes" id="UP001281130">
    <property type="component" value="Unassembled WGS sequence"/>
</dbReference>
<dbReference type="Pfam" id="PF01243">
    <property type="entry name" value="PNPOx_N"/>
    <property type="match status" value="1"/>
</dbReference>
<dbReference type="InterPro" id="IPR029479">
    <property type="entry name" value="Nitroreductase"/>
</dbReference>
<dbReference type="AlphaFoldDB" id="A0A023X2E3"/>
<reference evidence="3 5" key="1">
    <citation type="submission" date="2014-03" db="EMBL/GenBank/DDBJ databases">
        <title>Complete genome sequence of the Radio-Resistant Rubrobacter radiotolerans RSPS-4.</title>
        <authorList>
            <person name="Egas C.C."/>
            <person name="Barroso C.C."/>
            <person name="Froufe H.J.C."/>
            <person name="Pacheco J.J."/>
            <person name="Albuquerque L.L."/>
            <person name="da Costa M.M.S."/>
        </authorList>
    </citation>
    <scope>NUCLEOTIDE SEQUENCE [LARGE SCALE GENOMIC DNA]</scope>
    <source>
        <strain evidence="3 5">RSPS-4</strain>
    </source>
</reference>
<dbReference type="STRING" id="42256.RradSPS_0882"/>
<reference evidence="4" key="2">
    <citation type="submission" date="2023-11" db="EMBL/GenBank/DDBJ databases">
        <title>MicrobeMod: A computational toolkit for identifying prokaryotic methylation and restriction-modification with nanopore sequencing.</title>
        <authorList>
            <person name="Crits-Christoph A."/>
            <person name="Kang S.C."/>
            <person name="Lee H."/>
            <person name="Ostrov N."/>
        </authorList>
    </citation>
    <scope>NUCLEOTIDE SEQUENCE</scope>
    <source>
        <strain evidence="4">ATCC 51242</strain>
    </source>
</reference>
<dbReference type="PANTHER" id="PTHR23026:SF123">
    <property type="entry name" value="NAD(P)H NITROREDUCTASE RV3131-RELATED"/>
    <property type="match status" value="1"/>
</dbReference>
<dbReference type="NCBIfam" id="TIGR03668">
    <property type="entry name" value="Rv0121_F420"/>
    <property type="match status" value="1"/>
</dbReference>
<dbReference type="InterPro" id="IPR011576">
    <property type="entry name" value="Pyridox_Oxase_N"/>
</dbReference>
<dbReference type="HOGENOM" id="CLU_796667_0_0_11"/>
<dbReference type="eggNOG" id="COG0778">
    <property type="taxonomic scope" value="Bacteria"/>
</dbReference>
<accession>A0A023X2E3</accession>
<evidence type="ECO:0000259" key="2">
    <source>
        <dbReference type="Pfam" id="PF01243"/>
    </source>
</evidence>
<dbReference type="KEGG" id="rrd:RradSPS_0882"/>
<dbReference type="PANTHER" id="PTHR23026">
    <property type="entry name" value="NADPH NITROREDUCTASE"/>
    <property type="match status" value="1"/>
</dbReference>
<dbReference type="Proteomes" id="UP000025229">
    <property type="component" value="Chromosome"/>
</dbReference>
<proteinExistence type="predicted"/>
<dbReference type="EMBL" id="JAWXXX010000001">
    <property type="protein sequence ID" value="MDX5893575.1"/>
    <property type="molecule type" value="Genomic_DNA"/>
</dbReference>
<dbReference type="InterPro" id="IPR012349">
    <property type="entry name" value="Split_barrel_FMN-bd"/>
</dbReference>
<organism evidence="3 5">
    <name type="scientific">Rubrobacter radiotolerans</name>
    <name type="common">Arthrobacter radiotolerans</name>
    <dbReference type="NCBI Taxonomy" id="42256"/>
    <lineage>
        <taxon>Bacteria</taxon>
        <taxon>Bacillati</taxon>
        <taxon>Actinomycetota</taxon>
        <taxon>Rubrobacteria</taxon>
        <taxon>Rubrobacterales</taxon>
        <taxon>Rubrobacteraceae</taxon>
        <taxon>Rubrobacter</taxon>
    </lineage>
</organism>
<feature type="domain" description="Pyridoxamine 5'-phosphate oxidase N-terminal" evidence="2">
    <location>
        <begin position="3"/>
        <end position="116"/>
    </location>
</feature>
<dbReference type="Gene3D" id="2.30.110.10">
    <property type="entry name" value="Electron Transport, Fmn-binding Protein, Chain A"/>
    <property type="match status" value="1"/>
</dbReference>
<sequence length="351" mass="38881">MSETLAFLTRSRVARLATASPGGEPYVVPVCFALAPGGEKLYVALDEKPKSVDVRRLRRVRNILRNPAVSLVADRYSESWERLAFVLVRGEAKLVETGEEEHARAVRLLRGKYRQYERMSIEDNPVISVLIRKTSSWGDLRARAGETPGGTSLEDALGGRRSVRRYLPLDVSGEAVEKVIEAARWAPSPHGTQPWRFAVVRSGTAKERLAQAMGRAWTENLAMDGQEPEVVRKRLEGSRRRLLDAPVLVIACLYEGDLDRYPDGERQGSERTMAIQSLGAAVQNMLLAAYAEGLDTGWMCAPLFAPAAVVEALGLDKDLVPHALVTLGYADGDPPKRRPRRPLEDLVVYRD</sequence>
<dbReference type="OrthoDB" id="9812086at2"/>
<dbReference type="eggNOG" id="COG3576">
    <property type="taxonomic scope" value="Bacteria"/>
</dbReference>
<keyword evidence="5" id="KW-1185">Reference proteome</keyword>
<evidence type="ECO:0000259" key="1">
    <source>
        <dbReference type="Pfam" id="PF00881"/>
    </source>
</evidence>
<dbReference type="SUPFAM" id="SSF55469">
    <property type="entry name" value="FMN-dependent nitroreductase-like"/>
    <property type="match status" value="1"/>
</dbReference>
<dbReference type="PATRIC" id="fig|42256.3.peg.892"/>
<dbReference type="InterPro" id="IPR000415">
    <property type="entry name" value="Nitroreductase-like"/>
</dbReference>
<dbReference type="Pfam" id="PF00881">
    <property type="entry name" value="Nitroreductase"/>
    <property type="match status" value="1"/>
</dbReference>
<dbReference type="SUPFAM" id="SSF50475">
    <property type="entry name" value="FMN-binding split barrel"/>
    <property type="match status" value="1"/>
</dbReference>
<dbReference type="InterPro" id="IPR019967">
    <property type="entry name" value="F420-dep_enz_PPOX_Rv0121"/>
</dbReference>
<evidence type="ECO:0000313" key="4">
    <source>
        <dbReference type="EMBL" id="MDX5893575.1"/>
    </source>
</evidence>
<dbReference type="Gene3D" id="3.40.109.10">
    <property type="entry name" value="NADH Oxidase"/>
    <property type="match status" value="1"/>
</dbReference>
<name>A0A023X2E3_RUBRA</name>
<feature type="domain" description="Nitroreductase" evidence="1">
    <location>
        <begin position="159"/>
        <end position="329"/>
    </location>
</feature>
<dbReference type="RefSeq" id="WP_038680957.1">
    <property type="nucleotide sequence ID" value="NZ_CP007514.1"/>
</dbReference>
<dbReference type="GO" id="GO:0016491">
    <property type="term" value="F:oxidoreductase activity"/>
    <property type="evidence" value="ECO:0007669"/>
    <property type="project" value="InterPro"/>
</dbReference>
<dbReference type="InterPro" id="IPR050627">
    <property type="entry name" value="Nitroreductase/BluB"/>
</dbReference>